<evidence type="ECO:0000313" key="11">
    <source>
        <dbReference type="Proteomes" id="UP000447873"/>
    </source>
</evidence>
<dbReference type="FunFam" id="2.30.42.10:FF:000026">
    <property type="entry name" value="Golgi reassembly stacking protein 2"/>
    <property type="match status" value="1"/>
</dbReference>
<dbReference type="Proteomes" id="UP000490939">
    <property type="component" value="Unassembled WGS sequence"/>
</dbReference>
<dbReference type="Pfam" id="PF04495">
    <property type="entry name" value="GRASP55_65"/>
    <property type="match status" value="1"/>
</dbReference>
<reference evidence="7 10" key="1">
    <citation type="submission" date="2019-11" db="EMBL/GenBank/DDBJ databases">
        <title>Venturia inaequalis Genome Resource.</title>
        <authorList>
            <person name="Lichtner F.J."/>
        </authorList>
    </citation>
    <scope>NUCLEOTIDE SEQUENCE [LARGE SCALE GENOMIC DNA]</scope>
    <source>
        <strain evidence="8 11">120213</strain>
        <strain evidence="7">Bline_iso_100314</strain>
        <strain evidence="9 12">DMI_063113</strain>
    </source>
</reference>
<keyword evidence="12" id="KW-1185">Reference proteome</keyword>
<feature type="domain" description="PDZ GRASP-type" evidence="6">
    <location>
        <begin position="116"/>
        <end position="205"/>
    </location>
</feature>
<dbReference type="OrthoDB" id="3318at2759"/>
<feature type="region of interest" description="Disordered" evidence="5">
    <location>
        <begin position="241"/>
        <end position="260"/>
    </location>
</feature>
<dbReference type="EMBL" id="WNWR01000078">
    <property type="protein sequence ID" value="KAE9991896.1"/>
    <property type="molecule type" value="Genomic_DNA"/>
</dbReference>
<evidence type="ECO:0000313" key="8">
    <source>
        <dbReference type="EMBL" id="KAE9988161.1"/>
    </source>
</evidence>
<keyword evidence="4" id="KW-0472">Membrane</keyword>
<evidence type="ECO:0000256" key="2">
    <source>
        <dbReference type="ARBA" id="ARBA00022737"/>
    </source>
</evidence>
<feature type="compositionally biased region" description="Basic and acidic residues" evidence="5">
    <location>
        <begin position="314"/>
        <end position="325"/>
    </location>
</feature>
<sequence length="354" mass="37257">MFGALNRIISRLDGDAPDQGSKTGSACGFQVLRNKNNELPLEPWFDFIIGINGRTLDNPDPNLFATEIRNCAGSTISLGIWTAKGQRIREIYVNVPKETPSLGLALQWMPLSSTDDVWHIMDVTPNSPADLAGLLPYGDYVIGSPEALVRGDGGLAELIEDHLERPLRLLVYNHEYNLTRPVDITPTRSWGGQGAMGCTLGFGALHRVPAPLDEPPAAPGETMFSTTDANDEKRLLSTSPIQGFQSTSPVPPPAGPSDFLVPANITALAGTSRTPPPAGSSTGHAASVAAKKKRAHHQLPPAADSDLDALLAEGEAKSKEEDYAPKKGSGAGLPPPPKIGGPPRGPSPGVAPSA</sequence>
<comment type="subcellular location">
    <subcellularLocation>
        <location evidence="1">Golgi apparatus membrane</location>
    </subcellularLocation>
</comment>
<dbReference type="GO" id="GO:0007030">
    <property type="term" value="P:Golgi organization"/>
    <property type="evidence" value="ECO:0007669"/>
    <property type="project" value="TreeGrafter"/>
</dbReference>
<evidence type="ECO:0000256" key="5">
    <source>
        <dbReference type="SAM" id="MobiDB-lite"/>
    </source>
</evidence>
<accession>A0A8H3U7W4</accession>
<dbReference type="AlphaFoldDB" id="A0A8H3U7W4"/>
<protein>
    <recommendedName>
        <fullName evidence="6">PDZ GRASP-type domain-containing protein</fullName>
    </recommendedName>
</protein>
<dbReference type="Proteomes" id="UP000447873">
    <property type="component" value="Unassembled WGS sequence"/>
</dbReference>
<dbReference type="EMBL" id="WNWQ01000679">
    <property type="protein sequence ID" value="KAE9964665.1"/>
    <property type="molecule type" value="Genomic_DNA"/>
</dbReference>
<evidence type="ECO:0000259" key="6">
    <source>
        <dbReference type="PROSITE" id="PS51865"/>
    </source>
</evidence>
<dbReference type="Proteomes" id="UP000433883">
    <property type="component" value="Unassembled WGS sequence"/>
</dbReference>
<dbReference type="InterPro" id="IPR007583">
    <property type="entry name" value="GRASP55_65"/>
</dbReference>
<feature type="region of interest" description="Disordered" evidence="5">
    <location>
        <begin position="269"/>
        <end position="354"/>
    </location>
</feature>
<evidence type="ECO:0000313" key="10">
    <source>
        <dbReference type="Proteomes" id="UP000433883"/>
    </source>
</evidence>
<feature type="domain" description="PDZ GRASP-type" evidence="6">
    <location>
        <begin position="27"/>
        <end position="111"/>
    </location>
</feature>
<dbReference type="SUPFAM" id="SSF50156">
    <property type="entry name" value="PDZ domain-like"/>
    <property type="match status" value="1"/>
</dbReference>
<evidence type="ECO:0000313" key="12">
    <source>
        <dbReference type="Proteomes" id="UP000490939"/>
    </source>
</evidence>
<evidence type="ECO:0000256" key="1">
    <source>
        <dbReference type="ARBA" id="ARBA00004394"/>
    </source>
</evidence>
<evidence type="ECO:0000256" key="3">
    <source>
        <dbReference type="ARBA" id="ARBA00023034"/>
    </source>
</evidence>
<keyword evidence="3" id="KW-0333">Golgi apparatus</keyword>
<dbReference type="GO" id="GO:0000139">
    <property type="term" value="C:Golgi membrane"/>
    <property type="evidence" value="ECO:0007669"/>
    <property type="project" value="UniProtKB-SubCell"/>
</dbReference>
<dbReference type="PROSITE" id="PS51865">
    <property type="entry name" value="PDZ_GRASP"/>
    <property type="match status" value="2"/>
</dbReference>
<dbReference type="Gene3D" id="2.30.42.10">
    <property type="match status" value="2"/>
</dbReference>
<evidence type="ECO:0000313" key="9">
    <source>
        <dbReference type="EMBL" id="KAE9991896.1"/>
    </source>
</evidence>
<dbReference type="PANTHER" id="PTHR12893:SF0">
    <property type="entry name" value="GRASP65"/>
    <property type="match status" value="1"/>
</dbReference>
<feature type="compositionally biased region" description="Polar residues" evidence="5">
    <location>
        <begin position="269"/>
        <end position="284"/>
    </location>
</feature>
<dbReference type="InterPro" id="IPR036034">
    <property type="entry name" value="PDZ_sf"/>
</dbReference>
<gene>
    <name evidence="7" type="ORF">BLS_008152</name>
    <name evidence="9" type="ORF">EG327_010683</name>
    <name evidence="8" type="ORF">EG328_000117</name>
</gene>
<proteinExistence type="predicted"/>
<keyword evidence="2" id="KW-0677">Repeat</keyword>
<dbReference type="EMBL" id="WNWS01000010">
    <property type="protein sequence ID" value="KAE9988161.1"/>
    <property type="molecule type" value="Genomic_DNA"/>
</dbReference>
<feature type="compositionally biased region" description="Low complexity" evidence="5">
    <location>
        <begin position="299"/>
        <end position="312"/>
    </location>
</feature>
<dbReference type="PANTHER" id="PTHR12893">
    <property type="entry name" value="GOLGI REASSEMBLY STACKING PROTEIN GRASP"/>
    <property type="match status" value="1"/>
</dbReference>
<evidence type="ECO:0000256" key="4">
    <source>
        <dbReference type="ARBA" id="ARBA00023136"/>
    </source>
</evidence>
<organism evidence="7 10">
    <name type="scientific">Venturia inaequalis</name>
    <name type="common">Apple scab fungus</name>
    <dbReference type="NCBI Taxonomy" id="5025"/>
    <lineage>
        <taxon>Eukaryota</taxon>
        <taxon>Fungi</taxon>
        <taxon>Dikarya</taxon>
        <taxon>Ascomycota</taxon>
        <taxon>Pezizomycotina</taxon>
        <taxon>Dothideomycetes</taxon>
        <taxon>Pleosporomycetidae</taxon>
        <taxon>Venturiales</taxon>
        <taxon>Venturiaceae</taxon>
        <taxon>Venturia</taxon>
    </lineage>
</organism>
<name>A0A8H3U7W4_VENIN</name>
<dbReference type="InterPro" id="IPR024958">
    <property type="entry name" value="GRASP_PDZ"/>
</dbReference>
<evidence type="ECO:0000313" key="7">
    <source>
        <dbReference type="EMBL" id="KAE9964665.1"/>
    </source>
</evidence>
<comment type="caution">
    <text evidence="7">The sequence shown here is derived from an EMBL/GenBank/DDBJ whole genome shotgun (WGS) entry which is preliminary data.</text>
</comment>
<feature type="compositionally biased region" description="Pro residues" evidence="5">
    <location>
        <begin position="333"/>
        <end position="346"/>
    </location>
</feature>